<feature type="region of interest" description="Disordered" evidence="1">
    <location>
        <begin position="96"/>
        <end position="126"/>
    </location>
</feature>
<keyword evidence="4" id="KW-1185">Reference proteome</keyword>
<dbReference type="PANTHER" id="PTHR39639">
    <property type="entry name" value="CHROMOSOME 16, WHOLE GENOME SHOTGUN SEQUENCE"/>
    <property type="match status" value="1"/>
</dbReference>
<feature type="compositionally biased region" description="Acidic residues" evidence="1">
    <location>
        <begin position="97"/>
        <end position="109"/>
    </location>
</feature>
<dbReference type="OrthoDB" id="5419821at2759"/>
<feature type="compositionally biased region" description="Basic residues" evidence="1">
    <location>
        <begin position="546"/>
        <end position="556"/>
    </location>
</feature>
<name>A0A9P5ZSB6_PLEER</name>
<proteinExistence type="predicted"/>
<feature type="compositionally biased region" description="Acidic residues" evidence="1">
    <location>
        <begin position="522"/>
        <end position="536"/>
    </location>
</feature>
<evidence type="ECO:0000256" key="1">
    <source>
        <dbReference type="SAM" id="MobiDB-lite"/>
    </source>
</evidence>
<feature type="compositionally biased region" description="Polar residues" evidence="1">
    <location>
        <begin position="1"/>
        <end position="25"/>
    </location>
</feature>
<dbReference type="EMBL" id="MU154595">
    <property type="protein sequence ID" value="KAF9492791.1"/>
    <property type="molecule type" value="Genomic_DNA"/>
</dbReference>
<protein>
    <recommendedName>
        <fullName evidence="2">GmrSD restriction endonucleases N-terminal domain-containing protein</fullName>
    </recommendedName>
</protein>
<evidence type="ECO:0000313" key="3">
    <source>
        <dbReference type="EMBL" id="KAF9492791.1"/>
    </source>
</evidence>
<evidence type="ECO:0000313" key="4">
    <source>
        <dbReference type="Proteomes" id="UP000807025"/>
    </source>
</evidence>
<sequence length="556" mass="62209">MNAPANQLNATAGPSSNGVASNSFSIPPPSTPLPRPIFATSPNAHNGLFASPNVQNQAAAWNAIASQMSATQNPISNTNLNGSASGEPIIQVKADSDGEDELDESDDGNVSESSDSFKIRDGVPPPRQMSYTTKELHASIHQGDIDLEPPYQRDVVWPNAKQVKLVDSLFRNFYIPPIVFAQSEDEDGNITKVCVDGKQRLTSIQKFMDGHIARELPVSSRTWSKNMPSTDRDVVTKKNWWYTCLGQSTAKSQQLEIPMKYKQMFDNIKIHCIEYQVLGQEMEREIFQRVQLGVALTAAEKLQAISSPWGAWISSLESKHVHIENGLRELFQWDVARGRDFQNIVHLIYCCDKLENEDRQELPTASKIDVWLRRTDEPDPRFQKRINDVLDFMTYLAGRDARRDGLVNGFMAVGKRVAPVEFVFIGVLLFVMAHASKDDRARAVLDLRKNVRSKHKDVRMNTNCVKTIWTFIMNIQEGLSSAEDSETPSPRSCSKRRKGKGKGKGKAVNGSGNRSLKRGRESEDDFDEADADGEDDPSYKPVSKTSRGRKVNKPRK</sequence>
<feature type="region of interest" description="Disordered" evidence="1">
    <location>
        <begin position="480"/>
        <end position="556"/>
    </location>
</feature>
<dbReference type="InterPro" id="IPR004919">
    <property type="entry name" value="GmrSD_N"/>
</dbReference>
<dbReference type="PANTHER" id="PTHR39639:SF1">
    <property type="entry name" value="DUF262 DOMAIN-CONTAINING PROTEIN"/>
    <property type="match status" value="1"/>
</dbReference>
<accession>A0A9P5ZSB6</accession>
<feature type="compositionally biased region" description="Basic residues" evidence="1">
    <location>
        <begin position="493"/>
        <end position="505"/>
    </location>
</feature>
<organism evidence="3 4">
    <name type="scientific">Pleurotus eryngii</name>
    <name type="common">Boletus of the steppes</name>
    <dbReference type="NCBI Taxonomy" id="5323"/>
    <lineage>
        <taxon>Eukaryota</taxon>
        <taxon>Fungi</taxon>
        <taxon>Dikarya</taxon>
        <taxon>Basidiomycota</taxon>
        <taxon>Agaricomycotina</taxon>
        <taxon>Agaricomycetes</taxon>
        <taxon>Agaricomycetidae</taxon>
        <taxon>Agaricales</taxon>
        <taxon>Pleurotineae</taxon>
        <taxon>Pleurotaceae</taxon>
        <taxon>Pleurotus</taxon>
    </lineage>
</organism>
<dbReference type="Pfam" id="PF03235">
    <property type="entry name" value="GmrSD_N"/>
    <property type="match status" value="1"/>
</dbReference>
<dbReference type="Proteomes" id="UP000807025">
    <property type="component" value="Unassembled WGS sequence"/>
</dbReference>
<gene>
    <name evidence="3" type="ORF">BDN71DRAFT_1591415</name>
</gene>
<dbReference type="AlphaFoldDB" id="A0A9P5ZSB6"/>
<comment type="caution">
    <text evidence="3">The sequence shown here is derived from an EMBL/GenBank/DDBJ whole genome shotgun (WGS) entry which is preliminary data.</text>
</comment>
<feature type="region of interest" description="Disordered" evidence="1">
    <location>
        <begin position="1"/>
        <end position="33"/>
    </location>
</feature>
<reference evidence="3" key="1">
    <citation type="submission" date="2020-11" db="EMBL/GenBank/DDBJ databases">
        <authorList>
            <consortium name="DOE Joint Genome Institute"/>
            <person name="Ahrendt S."/>
            <person name="Riley R."/>
            <person name="Andreopoulos W."/>
            <person name="Labutti K."/>
            <person name="Pangilinan J."/>
            <person name="Ruiz-Duenas F.J."/>
            <person name="Barrasa J.M."/>
            <person name="Sanchez-Garcia M."/>
            <person name="Camarero S."/>
            <person name="Miyauchi S."/>
            <person name="Serrano A."/>
            <person name="Linde D."/>
            <person name="Babiker R."/>
            <person name="Drula E."/>
            <person name="Ayuso-Fernandez I."/>
            <person name="Pacheco R."/>
            <person name="Padilla G."/>
            <person name="Ferreira P."/>
            <person name="Barriuso J."/>
            <person name="Kellner H."/>
            <person name="Castanera R."/>
            <person name="Alfaro M."/>
            <person name="Ramirez L."/>
            <person name="Pisabarro A.G."/>
            <person name="Kuo A."/>
            <person name="Tritt A."/>
            <person name="Lipzen A."/>
            <person name="He G."/>
            <person name="Yan M."/>
            <person name="Ng V."/>
            <person name="Cullen D."/>
            <person name="Martin F."/>
            <person name="Rosso M.-N."/>
            <person name="Henrissat B."/>
            <person name="Hibbett D."/>
            <person name="Martinez A.T."/>
            <person name="Grigoriev I.V."/>
        </authorList>
    </citation>
    <scope>NUCLEOTIDE SEQUENCE</scope>
    <source>
        <strain evidence="3">ATCC 90797</strain>
    </source>
</reference>
<feature type="domain" description="GmrSD restriction endonucleases N-terminal" evidence="2">
    <location>
        <begin position="137"/>
        <end position="304"/>
    </location>
</feature>
<evidence type="ECO:0000259" key="2">
    <source>
        <dbReference type="Pfam" id="PF03235"/>
    </source>
</evidence>